<keyword evidence="1" id="KW-0145">Chemotaxis</keyword>
<dbReference type="SUPFAM" id="SSF103039">
    <property type="entry name" value="CheC-like"/>
    <property type="match status" value="1"/>
</dbReference>
<evidence type="ECO:0000256" key="1">
    <source>
        <dbReference type="ARBA" id="ARBA00022500"/>
    </source>
</evidence>
<dbReference type="STRING" id="1548.CSCA_0882"/>
<dbReference type="KEGG" id="csq:CSCA_0882"/>
<sequence length="298" mass="34828">MLTQLFGNYLLNEKLLKPEQLKNLLDLQKSIHVRLGELAVNSGFMTKDNVDEVHKTQYRIDKKFGELSIDMSLLNEEQLEILLFEQESKDMLVRQAILDKNYMTLAEFEQALNNYKMSYSISDEDFNFLINENLDEIIHKFYNFNNCSYGAIYKKYFSLLLKNIIRFVDSDFRPIEIMPIDEYEFDYISSQKINGDFELYICVSADQKTLLEFAKKYTEEDLSENDGYTQESIGEFLNLVNGIFIVNMSENNTELQLNPQEIHSKGILTNLTEAYRIPIVFSFGKVDFIISKSTPIIE</sequence>
<reference evidence="2 3" key="1">
    <citation type="journal article" date="2015" name="J. Biotechnol.">
        <title>Complete genome sequence of a malodorant-producing acetogen, Clostridium scatologenes ATCC 25775(T).</title>
        <authorList>
            <person name="Zhu Z."/>
            <person name="Guo T."/>
            <person name="Zheng H."/>
            <person name="Song T."/>
            <person name="Ouyang P."/>
            <person name="Xie J."/>
        </authorList>
    </citation>
    <scope>NUCLEOTIDE SEQUENCE [LARGE SCALE GENOMIC DNA]</scope>
    <source>
        <strain evidence="2 3">ATCC 25775</strain>
    </source>
</reference>
<proteinExistence type="predicted"/>
<gene>
    <name evidence="2" type="ORF">CSCA_0882</name>
</gene>
<dbReference type="HOGENOM" id="CLU_052003_0_0_9"/>
<dbReference type="InterPro" id="IPR028976">
    <property type="entry name" value="CheC-like_sf"/>
</dbReference>
<evidence type="ECO:0000313" key="3">
    <source>
        <dbReference type="Proteomes" id="UP000033115"/>
    </source>
</evidence>
<dbReference type="Gene3D" id="3.40.1550.10">
    <property type="entry name" value="CheC-like"/>
    <property type="match status" value="1"/>
</dbReference>
<dbReference type="RefSeq" id="WP_029159512.1">
    <property type="nucleotide sequence ID" value="NZ_CP009933.1"/>
</dbReference>
<accession>A0A0E3M7S9</accession>
<evidence type="ECO:0000313" key="2">
    <source>
        <dbReference type="EMBL" id="AKA68007.1"/>
    </source>
</evidence>
<keyword evidence="3" id="KW-1185">Reference proteome</keyword>
<dbReference type="EMBL" id="CP009933">
    <property type="protein sequence ID" value="AKA68007.1"/>
    <property type="molecule type" value="Genomic_DNA"/>
</dbReference>
<dbReference type="GO" id="GO:0006935">
    <property type="term" value="P:chemotaxis"/>
    <property type="evidence" value="ECO:0007669"/>
    <property type="project" value="UniProtKB-KW"/>
</dbReference>
<dbReference type="InterPro" id="IPR037257">
    <property type="entry name" value="T2SS_E_N_sf"/>
</dbReference>
<dbReference type="Proteomes" id="UP000033115">
    <property type="component" value="Chromosome"/>
</dbReference>
<name>A0A0E3M7S9_CLOSL</name>
<dbReference type="AlphaFoldDB" id="A0A0E3M7S9"/>
<protein>
    <submittedName>
        <fullName evidence="2">Uncharacterized protein</fullName>
    </submittedName>
</protein>
<dbReference type="SUPFAM" id="SSF160246">
    <property type="entry name" value="EspE N-terminal domain-like"/>
    <property type="match status" value="1"/>
</dbReference>
<organism evidence="2 3">
    <name type="scientific">Clostridium scatologenes</name>
    <dbReference type="NCBI Taxonomy" id="1548"/>
    <lineage>
        <taxon>Bacteria</taxon>
        <taxon>Bacillati</taxon>
        <taxon>Bacillota</taxon>
        <taxon>Clostridia</taxon>
        <taxon>Eubacteriales</taxon>
        <taxon>Clostridiaceae</taxon>
        <taxon>Clostridium</taxon>
    </lineage>
</organism>